<protein>
    <recommendedName>
        <fullName evidence="5">Bulb-type lectin domain-containing protein</fullName>
    </recommendedName>
</protein>
<proteinExistence type="predicted"/>
<evidence type="ECO:0000259" key="5">
    <source>
        <dbReference type="PROSITE" id="PS50927"/>
    </source>
</evidence>
<dbReference type="SMART" id="SM00108">
    <property type="entry name" value="B_lectin"/>
    <property type="match status" value="1"/>
</dbReference>
<name>A0A067G3U5_CITSI</name>
<dbReference type="Pfam" id="PF00954">
    <property type="entry name" value="S_locus_glycop"/>
    <property type="match status" value="1"/>
</dbReference>
<dbReference type="PANTHER" id="PTHR32444:SF118">
    <property type="entry name" value="OS09G0551150 PROTEIN"/>
    <property type="match status" value="1"/>
</dbReference>
<dbReference type="AlphaFoldDB" id="A0A067G3U5"/>
<evidence type="ECO:0000256" key="2">
    <source>
        <dbReference type="ARBA" id="ARBA00023157"/>
    </source>
</evidence>
<feature type="non-terminal residue" evidence="6">
    <location>
        <position position="317"/>
    </location>
</feature>
<reference evidence="6 7" key="1">
    <citation type="submission" date="2014-04" db="EMBL/GenBank/DDBJ databases">
        <authorList>
            <consortium name="International Citrus Genome Consortium"/>
            <person name="Gmitter F."/>
            <person name="Chen C."/>
            <person name="Farmerie W."/>
            <person name="Harkins T."/>
            <person name="Desany B."/>
            <person name="Mohiuddin M."/>
            <person name="Kodira C."/>
            <person name="Borodovsky M."/>
            <person name="Lomsadze A."/>
            <person name="Burns P."/>
            <person name="Jenkins J."/>
            <person name="Prochnik S."/>
            <person name="Shu S."/>
            <person name="Chapman J."/>
            <person name="Pitluck S."/>
            <person name="Schmutz J."/>
            <person name="Rokhsar D."/>
        </authorList>
    </citation>
    <scope>NUCLEOTIDE SEQUENCE</scope>
</reference>
<dbReference type="PANTHER" id="PTHR32444">
    <property type="entry name" value="BULB-TYPE LECTIN DOMAIN-CONTAINING PROTEIN"/>
    <property type="match status" value="1"/>
</dbReference>
<dbReference type="SUPFAM" id="SSF51110">
    <property type="entry name" value="alpha-D-mannose-specific plant lectins"/>
    <property type="match status" value="1"/>
</dbReference>
<keyword evidence="2" id="KW-1015">Disulfide bond</keyword>
<dbReference type="PROSITE" id="PS50927">
    <property type="entry name" value="BULB_LECTIN"/>
    <property type="match status" value="1"/>
</dbReference>
<feature type="chain" id="PRO_5001637634" description="Bulb-type lectin domain-containing protein" evidence="4">
    <location>
        <begin position="25"/>
        <end position="317"/>
    </location>
</feature>
<keyword evidence="7" id="KW-1185">Reference proteome</keyword>
<evidence type="ECO:0000313" key="7">
    <source>
        <dbReference type="Proteomes" id="UP000027120"/>
    </source>
</evidence>
<gene>
    <name evidence="6" type="ORF">CISIN_1g043084mg</name>
</gene>
<evidence type="ECO:0000256" key="4">
    <source>
        <dbReference type="SAM" id="SignalP"/>
    </source>
</evidence>
<dbReference type="Gene3D" id="2.90.10.10">
    <property type="entry name" value="Bulb-type lectin domain"/>
    <property type="match status" value="1"/>
</dbReference>
<dbReference type="SMR" id="A0A067G3U5"/>
<dbReference type="STRING" id="2711.A0A067G3U5"/>
<dbReference type="InterPro" id="IPR036426">
    <property type="entry name" value="Bulb-type_lectin_dom_sf"/>
</dbReference>
<feature type="domain" description="Bulb-type lectin" evidence="5">
    <location>
        <begin position="1"/>
        <end position="111"/>
    </location>
</feature>
<dbReference type="EMBL" id="KK784884">
    <property type="protein sequence ID" value="KDO74294.1"/>
    <property type="molecule type" value="Genomic_DNA"/>
</dbReference>
<dbReference type="CDD" id="cd00028">
    <property type="entry name" value="B_lectin"/>
    <property type="match status" value="1"/>
</dbReference>
<sequence>MENFPGFYIFNTLIFMLNMKLSLAADTITPTTFIGDGFFSPGNSKNSKYMGIWYKKTISNNGNLVLLNQTNGTIWSSNMSRQIKNPVAKLLYTENVVLRDNFSSNTCEGNYLWQSFDYPSDTLLSGMKVGWNLKTATDDPSLGNFTYRLDIHVHALHRISLADNEDEISFRYESYNGPSIMMLKLNPSGKIQRLIWNERSSAWDVQFSAPGICDTYGICGANIICSPDNASNCEKCIGSHSSNCKSGDQFVKLDDIKAPDLLEVSLTRNCTCRAYTDSKLTGRESGFLMWFGDLFDPVYIRIPASEPGIIVAFLKLM</sequence>
<dbReference type="Proteomes" id="UP000027120">
    <property type="component" value="Unassembled WGS sequence"/>
</dbReference>
<dbReference type="InterPro" id="IPR001480">
    <property type="entry name" value="Bulb-type_lectin_dom"/>
</dbReference>
<accession>A0A067G3U5</accession>
<keyword evidence="3" id="KW-0325">Glycoprotein</keyword>
<feature type="signal peptide" evidence="4">
    <location>
        <begin position="1"/>
        <end position="24"/>
    </location>
</feature>
<dbReference type="GO" id="GO:0048544">
    <property type="term" value="P:recognition of pollen"/>
    <property type="evidence" value="ECO:0007669"/>
    <property type="project" value="InterPro"/>
</dbReference>
<keyword evidence="1 4" id="KW-0732">Signal</keyword>
<evidence type="ECO:0000313" key="6">
    <source>
        <dbReference type="EMBL" id="KDO74294.1"/>
    </source>
</evidence>
<dbReference type="Pfam" id="PF01453">
    <property type="entry name" value="B_lectin"/>
    <property type="match status" value="1"/>
</dbReference>
<organism evidence="6 7">
    <name type="scientific">Citrus sinensis</name>
    <name type="common">Sweet orange</name>
    <name type="synonym">Citrus aurantium var. sinensis</name>
    <dbReference type="NCBI Taxonomy" id="2711"/>
    <lineage>
        <taxon>Eukaryota</taxon>
        <taxon>Viridiplantae</taxon>
        <taxon>Streptophyta</taxon>
        <taxon>Embryophyta</taxon>
        <taxon>Tracheophyta</taxon>
        <taxon>Spermatophyta</taxon>
        <taxon>Magnoliopsida</taxon>
        <taxon>eudicotyledons</taxon>
        <taxon>Gunneridae</taxon>
        <taxon>Pentapetalae</taxon>
        <taxon>rosids</taxon>
        <taxon>malvids</taxon>
        <taxon>Sapindales</taxon>
        <taxon>Rutaceae</taxon>
        <taxon>Aurantioideae</taxon>
        <taxon>Citrus</taxon>
    </lineage>
</organism>
<evidence type="ECO:0000256" key="3">
    <source>
        <dbReference type="ARBA" id="ARBA00023180"/>
    </source>
</evidence>
<dbReference type="InterPro" id="IPR000858">
    <property type="entry name" value="S_locus_glycoprot_dom"/>
</dbReference>
<evidence type="ECO:0000256" key="1">
    <source>
        <dbReference type="ARBA" id="ARBA00022729"/>
    </source>
</evidence>